<feature type="domain" description="Transposase IS204/IS1001/IS1096/IS1165 zinc-finger" evidence="3">
    <location>
        <begin position="44"/>
        <end position="88"/>
    </location>
</feature>
<keyword evidence="6" id="KW-1185">Reference proteome</keyword>
<dbReference type="AlphaFoldDB" id="A0A0X8X853"/>
<dbReference type="EMBL" id="AP017372">
    <property type="protein sequence ID" value="BBE11006.1"/>
    <property type="molecule type" value="Genomic_DNA"/>
</dbReference>
<dbReference type="NCBIfam" id="NF033550">
    <property type="entry name" value="transpos_ISL3"/>
    <property type="match status" value="1"/>
</dbReference>
<evidence type="ECO:0000313" key="4">
    <source>
        <dbReference type="EMBL" id="BAU57360.1"/>
    </source>
</evidence>
<protein>
    <submittedName>
        <fullName evidence="5">ISL3 family transposase ISMac21</fullName>
    </submittedName>
    <submittedName>
        <fullName evidence="4">Mobile element protein</fullName>
    </submittedName>
</protein>
<dbReference type="KEGG" id="hhk:HH1059_06730"/>
<feature type="domain" description="Transposase IS204/IS1001/IS1096/IS1165 DDE" evidence="1">
    <location>
        <begin position="159"/>
        <end position="392"/>
    </location>
</feature>
<dbReference type="RefSeq" id="WP_096407577.1">
    <property type="nucleotide sequence ID" value="NZ_AP017372.2"/>
</dbReference>
<dbReference type="OrthoDB" id="5791038at2"/>
<evidence type="ECO:0000259" key="3">
    <source>
        <dbReference type="Pfam" id="PF14690"/>
    </source>
</evidence>
<accession>A0A0X8X853</accession>
<dbReference type="InterPro" id="IPR029261">
    <property type="entry name" value="Transposase_Znf"/>
</dbReference>
<name>A0A0X8X853_HALHR</name>
<proteinExistence type="predicted"/>
<dbReference type="EMBL" id="AP017372">
    <property type="protein sequence ID" value="BAU57360.1"/>
    <property type="molecule type" value="Genomic_DNA"/>
</dbReference>
<dbReference type="PANTHER" id="PTHR33498">
    <property type="entry name" value="TRANSPOSASE FOR INSERTION SEQUENCE ELEMENT IS1557"/>
    <property type="match status" value="1"/>
</dbReference>
<organism evidence="4 6">
    <name type="scientific">Halorhodospira halochloris</name>
    <name type="common">Ectothiorhodospira halochloris</name>
    <dbReference type="NCBI Taxonomy" id="1052"/>
    <lineage>
        <taxon>Bacteria</taxon>
        <taxon>Pseudomonadati</taxon>
        <taxon>Pseudomonadota</taxon>
        <taxon>Gammaproteobacteria</taxon>
        <taxon>Chromatiales</taxon>
        <taxon>Ectothiorhodospiraceae</taxon>
        <taxon>Halorhodospira</taxon>
    </lineage>
</organism>
<dbReference type="KEGG" id="hhk:HH1059_06620"/>
<feature type="domain" description="Transposase IS204/IS1001/IS1096/IS1165 helix-turn-helix" evidence="2">
    <location>
        <begin position="94"/>
        <end position="144"/>
    </location>
</feature>
<evidence type="ECO:0000313" key="6">
    <source>
        <dbReference type="Proteomes" id="UP000218890"/>
    </source>
</evidence>
<dbReference type="Pfam" id="PF13542">
    <property type="entry name" value="HTH_Tnp_ISL3"/>
    <property type="match status" value="1"/>
</dbReference>
<dbReference type="InterPro" id="IPR047951">
    <property type="entry name" value="Transpos_ISL3"/>
</dbReference>
<evidence type="ECO:0000313" key="5">
    <source>
        <dbReference type="EMBL" id="BBE11006.1"/>
    </source>
</evidence>
<dbReference type="Proteomes" id="UP000218890">
    <property type="component" value="Chromosome"/>
</dbReference>
<dbReference type="PANTHER" id="PTHR33498:SF1">
    <property type="entry name" value="TRANSPOSASE FOR INSERTION SEQUENCE ELEMENT IS1557"/>
    <property type="match status" value="1"/>
</dbReference>
<dbReference type="Pfam" id="PF01610">
    <property type="entry name" value="DDE_Tnp_ISL3"/>
    <property type="match status" value="1"/>
</dbReference>
<gene>
    <name evidence="5" type="ORF">HH1059_06620</name>
    <name evidence="4" type="ORF">HH1059_06730</name>
</gene>
<dbReference type="InterPro" id="IPR032877">
    <property type="entry name" value="Transposase_HTH"/>
</dbReference>
<reference evidence="6" key="1">
    <citation type="submission" date="2016-02" db="EMBL/GenBank/DDBJ databases">
        <title>Halorhodospira halochloris DSM-1059 complete genome sequence.</title>
        <authorList>
            <person name="Tsukatani Y."/>
        </authorList>
    </citation>
    <scope>NUCLEOTIDE SEQUENCE [LARGE SCALE GENOMIC DNA]</scope>
    <source>
        <strain evidence="6">DSM-1059</strain>
    </source>
</reference>
<reference evidence="4" key="2">
    <citation type="submission" date="2016-02" db="EMBL/GenBank/DDBJ databases">
        <title>Halorhodospira halochloris DSM-1059 complete genome, version 2.</title>
        <authorList>
            <person name="Tsukatani Y."/>
        </authorList>
    </citation>
    <scope>NUCLEOTIDE SEQUENCE</scope>
    <source>
        <strain evidence="4">DSM 1059</strain>
    </source>
</reference>
<evidence type="ECO:0000259" key="2">
    <source>
        <dbReference type="Pfam" id="PF13542"/>
    </source>
</evidence>
<dbReference type="InterPro" id="IPR002560">
    <property type="entry name" value="Transposase_DDE"/>
</dbReference>
<sequence length="418" mass="47151">MATEHALFTAALGLSAPWKVSDIRFDAQAKRIDFDITFTSGSRFACPACGAEAQAVHDTRQRSWQHLHFFEHQAYIHAAVPRVRCQDCGKTTQVEVPWARPGSGFSQLFEAMVITLCQQMSVQKVANYLGVGDDPIWRILNHYVEAARAQEDFSNVRAVGIDETASRRGHNYITVFQDLDDRRLLFACEGRNQSTIGAFVADLHDHGGDRDSVEAVCIDMSKAYIAGVQRYLPEAAITFDAFHVVQLANQAVDEVRRAEVRLEPALKRTRWVWLKDASRHTLKQLTELHYLSRTRLKTARAWRLKEALREILTGSGARREAEQNLNAWYSWARRCRLEPFKRLALTLKAHWQGILNAFDSRLSNGPVESMNGQIQVAKGRARGFRTTKNLISICYLIAGKLTHLPASPYGTICRSAVA</sequence>
<evidence type="ECO:0000259" key="1">
    <source>
        <dbReference type="Pfam" id="PF01610"/>
    </source>
</evidence>
<dbReference type="Pfam" id="PF14690">
    <property type="entry name" value="Zn_ribbon_ISL3"/>
    <property type="match status" value="1"/>
</dbReference>